<dbReference type="Pfam" id="PF13416">
    <property type="entry name" value="SBP_bac_8"/>
    <property type="match status" value="1"/>
</dbReference>
<evidence type="ECO:0008006" key="3">
    <source>
        <dbReference type="Google" id="ProtNLM"/>
    </source>
</evidence>
<dbReference type="EMBL" id="JAEHOE010000325">
    <property type="protein sequence ID" value="KAG2481935.1"/>
    <property type="molecule type" value="Genomic_DNA"/>
</dbReference>
<dbReference type="PANTHER" id="PTHR43649:SF12">
    <property type="entry name" value="DIACETYLCHITOBIOSE BINDING PROTEIN DASA"/>
    <property type="match status" value="1"/>
</dbReference>
<comment type="caution">
    <text evidence="1">The sequence shown here is derived from an EMBL/GenBank/DDBJ whole genome shotgun (WGS) entry which is preliminary data.</text>
</comment>
<proteinExistence type="predicted"/>
<reference evidence="1" key="1">
    <citation type="journal article" date="2020" name="bioRxiv">
        <title>Comparative genomics of Chlamydomonas.</title>
        <authorList>
            <person name="Craig R.J."/>
            <person name="Hasan A.R."/>
            <person name="Ness R.W."/>
            <person name="Keightley P.D."/>
        </authorList>
    </citation>
    <scope>NUCLEOTIDE SEQUENCE</scope>
    <source>
        <strain evidence="1">CCAP 11/70</strain>
    </source>
</reference>
<gene>
    <name evidence="1" type="ORF">HYH03_019112</name>
</gene>
<organism evidence="1 2">
    <name type="scientific">Edaphochlamys debaryana</name>
    <dbReference type="NCBI Taxonomy" id="47281"/>
    <lineage>
        <taxon>Eukaryota</taxon>
        <taxon>Viridiplantae</taxon>
        <taxon>Chlorophyta</taxon>
        <taxon>core chlorophytes</taxon>
        <taxon>Chlorophyceae</taxon>
        <taxon>CS clade</taxon>
        <taxon>Chlamydomonadales</taxon>
        <taxon>Chlamydomonadales incertae sedis</taxon>
        <taxon>Edaphochlamys</taxon>
    </lineage>
</organism>
<dbReference type="Gene3D" id="3.40.190.10">
    <property type="entry name" value="Periplasmic binding protein-like II"/>
    <property type="match status" value="1"/>
</dbReference>
<sequence length="352" mass="38782">MASLLLRAEAQNATDHDAAHLGRDDACVAGKLDLVDRGCATWRETTPRSHTPIWGALINITRDCNLDHTQSEPDASVNSFGLGSWLVGIQAAFQDFVSRFDADSGLSNAYRNRTVGEYISNWVEAWPTASNPGPIDWWMLGSEVFGEDLDHGAFLDLTEILMGDESYGFSDIPVQFRDAGSSAYAGRYTSLPLVLTPYNLLYRRDIFEQYNLSVPATWDDALDIADKYGRGALGPGQPDMGFCFESNPACGYAQAMIVYILASMVQLKGASDGAYFDPVTMDPLYTSPAMREALRIYGALRSHSVPDSTPCWAVYQMLASGRCLMLWTWSFNFKASVGARELLMRADVGRLP</sequence>
<keyword evidence="2" id="KW-1185">Reference proteome</keyword>
<evidence type="ECO:0000313" key="1">
    <source>
        <dbReference type="EMBL" id="KAG2481935.1"/>
    </source>
</evidence>
<dbReference type="AlphaFoldDB" id="A0A835XEQ7"/>
<protein>
    <recommendedName>
        <fullName evidence="3">Extracellular solute-binding protein</fullName>
    </recommendedName>
</protein>
<dbReference type="InterPro" id="IPR006059">
    <property type="entry name" value="SBP"/>
</dbReference>
<name>A0A835XEQ7_9CHLO</name>
<dbReference type="SUPFAM" id="SSF53850">
    <property type="entry name" value="Periplasmic binding protein-like II"/>
    <property type="match status" value="1"/>
</dbReference>
<dbReference type="Proteomes" id="UP000612055">
    <property type="component" value="Unassembled WGS sequence"/>
</dbReference>
<dbReference type="InterPro" id="IPR050490">
    <property type="entry name" value="Bact_solute-bd_prot1"/>
</dbReference>
<dbReference type="PANTHER" id="PTHR43649">
    <property type="entry name" value="ARABINOSE-BINDING PROTEIN-RELATED"/>
    <property type="match status" value="1"/>
</dbReference>
<dbReference type="OrthoDB" id="547389at2759"/>
<evidence type="ECO:0000313" key="2">
    <source>
        <dbReference type="Proteomes" id="UP000612055"/>
    </source>
</evidence>
<accession>A0A835XEQ7</accession>